<feature type="transmembrane region" description="Helical" evidence="1">
    <location>
        <begin position="7"/>
        <end position="31"/>
    </location>
</feature>
<gene>
    <name evidence="2" type="ordered locus">Clos_1063</name>
</gene>
<dbReference type="InterPro" id="IPR010178">
    <property type="entry name" value="Lit"/>
</dbReference>
<feature type="transmembrane region" description="Helical" evidence="1">
    <location>
        <begin position="107"/>
        <end position="126"/>
    </location>
</feature>
<keyword evidence="1" id="KW-0472">Membrane</keyword>
<dbReference type="NCBIfam" id="TIGR01906">
    <property type="entry name" value="integ_TIGR01906"/>
    <property type="match status" value="1"/>
</dbReference>
<dbReference type="eggNOG" id="COG4478">
    <property type="taxonomic scope" value="Bacteria"/>
</dbReference>
<dbReference type="STRING" id="350688.Clos_1063"/>
<dbReference type="OrthoDB" id="9813051at2"/>
<accession>A8MGR6</accession>
<organism evidence="2 3">
    <name type="scientific">Alkaliphilus oremlandii (strain OhILAs)</name>
    <name type="common">Clostridium oremlandii (strain OhILAs)</name>
    <dbReference type="NCBI Taxonomy" id="350688"/>
    <lineage>
        <taxon>Bacteria</taxon>
        <taxon>Bacillati</taxon>
        <taxon>Bacillota</taxon>
        <taxon>Clostridia</taxon>
        <taxon>Peptostreptococcales</taxon>
        <taxon>Natronincolaceae</taxon>
        <taxon>Alkaliphilus</taxon>
    </lineage>
</organism>
<dbReference type="RefSeq" id="WP_012158922.1">
    <property type="nucleotide sequence ID" value="NC_009922.1"/>
</dbReference>
<keyword evidence="1" id="KW-1133">Transmembrane helix</keyword>
<dbReference type="KEGG" id="aoe:Clos_1063"/>
<dbReference type="Pfam" id="PF07314">
    <property type="entry name" value="Lit"/>
    <property type="match status" value="1"/>
</dbReference>
<reference evidence="3" key="1">
    <citation type="submission" date="2007-10" db="EMBL/GenBank/DDBJ databases">
        <title>Complete genome of Alkaliphilus oremlandii OhILAs.</title>
        <authorList>
            <person name="Copeland A."/>
            <person name="Lucas S."/>
            <person name="Lapidus A."/>
            <person name="Barry K."/>
            <person name="Detter J.C."/>
            <person name="Glavina del Rio T."/>
            <person name="Hammon N."/>
            <person name="Israni S."/>
            <person name="Dalin E."/>
            <person name="Tice H."/>
            <person name="Pitluck S."/>
            <person name="Chain P."/>
            <person name="Malfatti S."/>
            <person name="Shin M."/>
            <person name="Vergez L."/>
            <person name="Schmutz J."/>
            <person name="Larimer F."/>
            <person name="Land M."/>
            <person name="Hauser L."/>
            <person name="Kyrpides N."/>
            <person name="Mikhailova N."/>
            <person name="Stolz J.F."/>
            <person name="Dawson A."/>
            <person name="Fisher E."/>
            <person name="Crable B."/>
            <person name="Perera E."/>
            <person name="Lisak J."/>
            <person name="Ranganathan M."/>
            <person name="Basu P."/>
            <person name="Richardson P."/>
        </authorList>
    </citation>
    <scope>NUCLEOTIDE SEQUENCE [LARGE SCALE GENOMIC DNA]</scope>
    <source>
        <strain evidence="3">OhILAs</strain>
    </source>
</reference>
<dbReference type="EMBL" id="CP000853">
    <property type="protein sequence ID" value="ABW18610.1"/>
    <property type="molecule type" value="Genomic_DNA"/>
</dbReference>
<sequence>MDKLKYSMIYTIIGILLSVATLLTSTEFIAFNMSNYKSSFQKYNISSKTGIDKENLEYVVKDLLSYLQDEKDVLDTVTVIKGEERVVFGERERLHMVDVKELFMKGWTIRNTSITILGLLVLFVIVKDQLWKRDLSKSLFYTGIGNILFVGIFLLLLYFDFSKYFTYFHQIFFNNDLWILNPNTEILIQMVPEGFFYDTAVKIISLFISSISIIGSVGYILYRNKAIYKANYK</sequence>
<dbReference type="AlphaFoldDB" id="A8MGR6"/>
<proteinExistence type="predicted"/>
<name>A8MGR6_ALKOO</name>
<evidence type="ECO:0000313" key="3">
    <source>
        <dbReference type="Proteomes" id="UP000000269"/>
    </source>
</evidence>
<evidence type="ECO:0000256" key="1">
    <source>
        <dbReference type="SAM" id="Phobius"/>
    </source>
</evidence>
<dbReference type="HOGENOM" id="CLU_093826_0_0_9"/>
<keyword evidence="3" id="KW-1185">Reference proteome</keyword>
<evidence type="ECO:0000313" key="2">
    <source>
        <dbReference type="EMBL" id="ABW18610.1"/>
    </source>
</evidence>
<protein>
    <submittedName>
        <fullName evidence="2">Integral membrane protein TIGR01906</fullName>
    </submittedName>
</protein>
<dbReference type="Proteomes" id="UP000000269">
    <property type="component" value="Chromosome"/>
</dbReference>
<keyword evidence="1" id="KW-0812">Transmembrane</keyword>
<feature type="transmembrane region" description="Helical" evidence="1">
    <location>
        <begin position="138"/>
        <end position="159"/>
    </location>
</feature>
<feature type="transmembrane region" description="Helical" evidence="1">
    <location>
        <begin position="200"/>
        <end position="222"/>
    </location>
</feature>